<evidence type="ECO:0000313" key="5">
    <source>
        <dbReference type="Proteomes" id="UP000053681"/>
    </source>
</evidence>
<feature type="domain" description="CheC-like protein" evidence="3">
    <location>
        <begin position="121"/>
        <end position="154"/>
    </location>
</feature>
<organism evidence="4 5">
    <name type="scientific">Priestia veravalensis</name>
    <dbReference type="NCBI Taxonomy" id="1414648"/>
    <lineage>
        <taxon>Bacteria</taxon>
        <taxon>Bacillati</taxon>
        <taxon>Bacillota</taxon>
        <taxon>Bacilli</taxon>
        <taxon>Bacillales</taxon>
        <taxon>Bacillaceae</taxon>
        <taxon>Priestia</taxon>
    </lineage>
</organism>
<evidence type="ECO:0000256" key="1">
    <source>
        <dbReference type="ARBA" id="ARBA00022500"/>
    </source>
</evidence>
<keyword evidence="5" id="KW-1185">Reference proteome</keyword>
<dbReference type="SUPFAM" id="SSF103039">
    <property type="entry name" value="CheC-like"/>
    <property type="match status" value="1"/>
</dbReference>
<dbReference type="RefSeq" id="WP_025908964.1">
    <property type="nucleotide sequence ID" value="NZ_KQ758627.1"/>
</dbReference>
<dbReference type="AlphaFoldDB" id="A0A0V8JRC5"/>
<dbReference type="Gene3D" id="3.40.1550.10">
    <property type="entry name" value="CheC-like"/>
    <property type="match status" value="1"/>
</dbReference>
<evidence type="ECO:0000313" key="4">
    <source>
        <dbReference type="EMBL" id="KSU89646.1"/>
    </source>
</evidence>
<gene>
    <name evidence="4" type="ORF">AS180_00660</name>
</gene>
<dbReference type="InterPro" id="IPR028976">
    <property type="entry name" value="CheC-like_sf"/>
</dbReference>
<dbReference type="Proteomes" id="UP000053681">
    <property type="component" value="Unassembled WGS sequence"/>
</dbReference>
<sequence length="219" mass="23971">MTKNKTNLDNLKFDAIHLDVLREIGNIGAANSATALSHLVKKRIEMQLPSVKVTDINEAVEEIGGPERVVVQLLLQIKGDIQGSLFFLLSVDDTKTLLGYLLDEPSIEIESLNFLESELMRSTLYEIGNILCGSYLTALADLTSLHIYPSLPAVCVDMLGATMTSGLLEEGYQMESVLIIETMLQEQAHSSVMKGNFLLVPDNDSIQPLFQALGVPLHG</sequence>
<dbReference type="InterPro" id="IPR007597">
    <property type="entry name" value="CheC"/>
</dbReference>
<proteinExistence type="predicted"/>
<dbReference type="InterPro" id="IPR050992">
    <property type="entry name" value="CheZ_family_phosphatases"/>
</dbReference>
<dbReference type="PANTHER" id="PTHR43693">
    <property type="entry name" value="PROTEIN PHOSPHATASE CHEZ"/>
    <property type="match status" value="1"/>
</dbReference>
<comment type="caution">
    <text evidence="4">The sequence shown here is derived from an EMBL/GenBank/DDBJ whole genome shotgun (WGS) entry which is preliminary data.</text>
</comment>
<protein>
    <recommendedName>
        <fullName evidence="3">CheC-like protein domain-containing protein</fullName>
    </recommendedName>
</protein>
<dbReference type="GO" id="GO:0016787">
    <property type="term" value="F:hydrolase activity"/>
    <property type="evidence" value="ECO:0007669"/>
    <property type="project" value="UniProtKB-KW"/>
</dbReference>
<dbReference type="CDD" id="cd17909">
    <property type="entry name" value="CheC_ClassI"/>
    <property type="match status" value="1"/>
</dbReference>
<name>A0A0V8JRC5_9BACI</name>
<evidence type="ECO:0000259" key="3">
    <source>
        <dbReference type="Pfam" id="PF04509"/>
    </source>
</evidence>
<keyword evidence="2" id="KW-0378">Hydrolase</keyword>
<accession>A0A0V8JRC5</accession>
<evidence type="ECO:0000256" key="2">
    <source>
        <dbReference type="ARBA" id="ARBA00022801"/>
    </source>
</evidence>
<keyword evidence="1" id="KW-0145">Chemotaxis</keyword>
<dbReference type="PANTHER" id="PTHR43693:SF1">
    <property type="entry name" value="PROTEIN PHOSPHATASE CHEZ"/>
    <property type="match status" value="1"/>
</dbReference>
<dbReference type="GO" id="GO:0006935">
    <property type="term" value="P:chemotaxis"/>
    <property type="evidence" value="ECO:0007669"/>
    <property type="project" value="UniProtKB-KW"/>
</dbReference>
<dbReference type="Pfam" id="PF04509">
    <property type="entry name" value="CheC"/>
    <property type="match status" value="2"/>
</dbReference>
<feature type="domain" description="CheC-like protein" evidence="3">
    <location>
        <begin position="16"/>
        <end position="52"/>
    </location>
</feature>
<reference evidence="4 5" key="1">
    <citation type="submission" date="2015-11" db="EMBL/GenBank/DDBJ databases">
        <title>Bacillus caseinolyticus sp nov.</title>
        <authorList>
            <person name="Dastager S.G."/>
            <person name="Mawlankar R."/>
        </authorList>
    </citation>
    <scope>NUCLEOTIDE SEQUENCE [LARGE SCALE GENOMIC DNA]</scope>
    <source>
        <strain evidence="4 5">SGD-V-76</strain>
    </source>
</reference>
<dbReference type="EMBL" id="LNQP01000002">
    <property type="protein sequence ID" value="KSU89646.1"/>
    <property type="molecule type" value="Genomic_DNA"/>
</dbReference>